<gene>
    <name evidence="4" type="ORF">HDU87_007230</name>
</gene>
<organism evidence="4 5">
    <name type="scientific">Geranomyces variabilis</name>
    <dbReference type="NCBI Taxonomy" id="109894"/>
    <lineage>
        <taxon>Eukaryota</taxon>
        <taxon>Fungi</taxon>
        <taxon>Fungi incertae sedis</taxon>
        <taxon>Chytridiomycota</taxon>
        <taxon>Chytridiomycota incertae sedis</taxon>
        <taxon>Chytridiomycetes</taxon>
        <taxon>Spizellomycetales</taxon>
        <taxon>Powellomycetaceae</taxon>
        <taxon>Geranomyces</taxon>
    </lineage>
</organism>
<dbReference type="GO" id="GO:0016787">
    <property type="term" value="F:hydrolase activity"/>
    <property type="evidence" value="ECO:0007669"/>
    <property type="project" value="UniProtKB-KW"/>
</dbReference>
<proteinExistence type="inferred from homology"/>
<comment type="similarity">
    <text evidence="2">Belongs to the AB hydrolase superfamily. Epoxide hydrolase family.</text>
</comment>
<dbReference type="Gene3D" id="3.40.50.1820">
    <property type="entry name" value="alpha/beta hydrolase"/>
    <property type="match status" value="1"/>
</dbReference>
<dbReference type="InterPro" id="IPR000639">
    <property type="entry name" value="Epox_hydrolase-like"/>
</dbReference>
<evidence type="ECO:0000313" key="4">
    <source>
        <dbReference type="EMBL" id="KAJ3174015.1"/>
    </source>
</evidence>
<reference evidence="4" key="1">
    <citation type="submission" date="2020-05" db="EMBL/GenBank/DDBJ databases">
        <title>Phylogenomic resolution of chytrid fungi.</title>
        <authorList>
            <person name="Stajich J.E."/>
            <person name="Amses K."/>
            <person name="Simmons R."/>
            <person name="Seto K."/>
            <person name="Myers J."/>
            <person name="Bonds A."/>
            <person name="Quandt C.A."/>
            <person name="Barry K."/>
            <person name="Liu P."/>
            <person name="Grigoriev I."/>
            <person name="Longcore J.E."/>
            <person name="James T.Y."/>
        </authorList>
    </citation>
    <scope>NUCLEOTIDE SEQUENCE</scope>
    <source>
        <strain evidence="4">JEL0379</strain>
    </source>
</reference>
<name>A0AAD5XJV4_9FUNG</name>
<keyword evidence="5" id="KW-1185">Reference proteome</keyword>
<dbReference type="SUPFAM" id="SSF53474">
    <property type="entry name" value="alpha/beta-Hydrolases"/>
    <property type="match status" value="1"/>
</dbReference>
<dbReference type="Pfam" id="PF00561">
    <property type="entry name" value="Abhydrolase_1"/>
    <property type="match status" value="1"/>
</dbReference>
<evidence type="ECO:0000259" key="3">
    <source>
        <dbReference type="Pfam" id="PF00561"/>
    </source>
</evidence>
<dbReference type="Proteomes" id="UP001212152">
    <property type="component" value="Unassembled WGS sequence"/>
</dbReference>
<dbReference type="PRINTS" id="PR00412">
    <property type="entry name" value="EPOXHYDRLASE"/>
</dbReference>
<evidence type="ECO:0000313" key="5">
    <source>
        <dbReference type="Proteomes" id="UP001212152"/>
    </source>
</evidence>
<evidence type="ECO:0000256" key="2">
    <source>
        <dbReference type="ARBA" id="ARBA00038334"/>
    </source>
</evidence>
<dbReference type="AlphaFoldDB" id="A0AAD5XJV4"/>
<sequence>MNPQDPASYNHQLADANGKTYHYIDAGKGDVVFLLHGFPDLWFGWRYQIPFLVSQGYRVIVPDMLGYGRTSAPYAPPSDLAAVKPYSFLGVCTDLAALLTHVTGSSTSSAVFIGHDWGSATAWRMCLHFPQRVKAVAGLCVPFYPPTDEFINLERRAAKWAQFRYQVYCSRPEADDELGAMIPQFLNALYRGADEDNNKFMYLDSFAKLPRDMPRTTKLALSEKEFGYYLSEFQRTGLHGPLNWYRTRLVNFQDEKRLGCPKKIHHPALFIPALNDEVIPPVLWKPVTQTVPGVTVRPLPTGHWIMMEMPDKVNSILGEWLASLKNSKL</sequence>
<dbReference type="InterPro" id="IPR000073">
    <property type="entry name" value="AB_hydrolase_1"/>
</dbReference>
<dbReference type="InterPro" id="IPR029058">
    <property type="entry name" value="AB_hydrolase_fold"/>
</dbReference>
<dbReference type="PANTHER" id="PTHR43329">
    <property type="entry name" value="EPOXIDE HYDROLASE"/>
    <property type="match status" value="1"/>
</dbReference>
<comment type="caution">
    <text evidence="4">The sequence shown here is derived from an EMBL/GenBank/DDBJ whole genome shotgun (WGS) entry which is preliminary data.</text>
</comment>
<feature type="domain" description="AB hydrolase-1" evidence="3">
    <location>
        <begin position="31"/>
        <end position="308"/>
    </location>
</feature>
<accession>A0AAD5XJV4</accession>
<evidence type="ECO:0000256" key="1">
    <source>
        <dbReference type="ARBA" id="ARBA00022801"/>
    </source>
</evidence>
<protein>
    <recommendedName>
        <fullName evidence="3">AB hydrolase-1 domain-containing protein</fullName>
    </recommendedName>
</protein>
<dbReference type="EMBL" id="JADGJQ010000066">
    <property type="protein sequence ID" value="KAJ3174015.1"/>
    <property type="molecule type" value="Genomic_DNA"/>
</dbReference>
<keyword evidence="1" id="KW-0378">Hydrolase</keyword>